<dbReference type="EMBL" id="GBXM01097695">
    <property type="protein sequence ID" value="JAH10882.1"/>
    <property type="molecule type" value="Transcribed_RNA"/>
</dbReference>
<name>A0A0E9Q2Z7_ANGAN</name>
<reference evidence="1" key="2">
    <citation type="journal article" date="2015" name="Fish Shellfish Immunol.">
        <title>Early steps in the European eel (Anguilla anguilla)-Vibrio vulnificus interaction in the gills: Role of the RtxA13 toxin.</title>
        <authorList>
            <person name="Callol A."/>
            <person name="Pajuelo D."/>
            <person name="Ebbesson L."/>
            <person name="Teles M."/>
            <person name="MacKenzie S."/>
            <person name="Amaro C."/>
        </authorList>
    </citation>
    <scope>NUCLEOTIDE SEQUENCE</scope>
</reference>
<reference evidence="1" key="1">
    <citation type="submission" date="2014-11" db="EMBL/GenBank/DDBJ databases">
        <authorList>
            <person name="Amaro Gonzalez C."/>
        </authorList>
    </citation>
    <scope>NUCLEOTIDE SEQUENCE</scope>
</reference>
<dbReference type="AlphaFoldDB" id="A0A0E9Q2Z7"/>
<accession>A0A0E9Q2Z7</accession>
<proteinExistence type="predicted"/>
<protein>
    <submittedName>
        <fullName evidence="1">Uncharacterized protein</fullName>
    </submittedName>
</protein>
<evidence type="ECO:0000313" key="1">
    <source>
        <dbReference type="EMBL" id="JAH10882.1"/>
    </source>
</evidence>
<sequence length="28" mass="2909">MVTGLRLTAGAPSLRIHFCLTPHGTGTT</sequence>
<organism evidence="1">
    <name type="scientific">Anguilla anguilla</name>
    <name type="common">European freshwater eel</name>
    <name type="synonym">Muraena anguilla</name>
    <dbReference type="NCBI Taxonomy" id="7936"/>
    <lineage>
        <taxon>Eukaryota</taxon>
        <taxon>Metazoa</taxon>
        <taxon>Chordata</taxon>
        <taxon>Craniata</taxon>
        <taxon>Vertebrata</taxon>
        <taxon>Euteleostomi</taxon>
        <taxon>Actinopterygii</taxon>
        <taxon>Neopterygii</taxon>
        <taxon>Teleostei</taxon>
        <taxon>Anguilliformes</taxon>
        <taxon>Anguillidae</taxon>
        <taxon>Anguilla</taxon>
    </lineage>
</organism>